<organism evidence="2 3">
    <name type="scientific">Plectus sambesii</name>
    <dbReference type="NCBI Taxonomy" id="2011161"/>
    <lineage>
        <taxon>Eukaryota</taxon>
        <taxon>Metazoa</taxon>
        <taxon>Ecdysozoa</taxon>
        <taxon>Nematoda</taxon>
        <taxon>Chromadorea</taxon>
        <taxon>Plectida</taxon>
        <taxon>Plectina</taxon>
        <taxon>Plectoidea</taxon>
        <taxon>Plectidae</taxon>
        <taxon>Plectus</taxon>
    </lineage>
</organism>
<dbReference type="Proteomes" id="UP000887566">
    <property type="component" value="Unplaced"/>
</dbReference>
<accession>A0A914XEJ8</accession>
<sequence>MTSIAAGEEPTLSFVRNNPFVQNDLATTAKRHYPSSSSTSRLPNAPPIVPAPTVVVVRDRSHESAGAATPSEIEYGPGIVRKLREKFSQLADSASKDANISVYSRHKRFPSVDDLISDELPSKIEEKRLSREHSKSIGSLAELEEQDRQDLYNLRSGASAVGADRSRHADRSHPADHSQHHADDEPSSPMPVESAPTLPLSILRQKFENSAGGVANKPKRNSKLIGLIIDRRAQNHKLNEPEFVAVSKKLRHVETPKATDSQEDSASEETILPRRNALRSVETDDRVVPEKDAKLIVDVSSPPDPAVNGHVKDNYAKFVPDRHHDVTDRSPPPEEPRPPAFDDNYQRSTEQPQSAAEDDEDGGSELSSDDETSYDVSPAKVSSTTSAVFNG</sequence>
<feature type="compositionally biased region" description="Basic and acidic residues" evidence="1">
    <location>
        <begin position="310"/>
        <end position="337"/>
    </location>
</feature>
<keyword evidence="2" id="KW-1185">Reference proteome</keyword>
<evidence type="ECO:0000313" key="2">
    <source>
        <dbReference type="Proteomes" id="UP000887566"/>
    </source>
</evidence>
<proteinExistence type="predicted"/>
<reference evidence="3" key="1">
    <citation type="submission" date="2022-11" db="UniProtKB">
        <authorList>
            <consortium name="WormBaseParasite"/>
        </authorList>
    </citation>
    <scope>IDENTIFICATION</scope>
</reference>
<evidence type="ECO:0000313" key="3">
    <source>
        <dbReference type="WBParaSite" id="PSAMB.scaffold7334size7827.g29928.t1"/>
    </source>
</evidence>
<feature type="region of interest" description="Disordered" evidence="1">
    <location>
        <begin position="159"/>
        <end position="195"/>
    </location>
</feature>
<evidence type="ECO:0000256" key="1">
    <source>
        <dbReference type="SAM" id="MobiDB-lite"/>
    </source>
</evidence>
<feature type="region of interest" description="Disordered" evidence="1">
    <location>
        <begin position="253"/>
        <end position="391"/>
    </location>
</feature>
<name>A0A914XEJ8_9BILA</name>
<dbReference type="AlphaFoldDB" id="A0A914XEJ8"/>
<dbReference type="WBParaSite" id="PSAMB.scaffold7334size7827.g29928.t1">
    <property type="protein sequence ID" value="PSAMB.scaffold7334size7827.g29928.t1"/>
    <property type="gene ID" value="PSAMB.scaffold7334size7827.g29928"/>
</dbReference>
<feature type="compositionally biased region" description="Basic and acidic residues" evidence="1">
    <location>
        <begin position="281"/>
        <end position="295"/>
    </location>
</feature>
<feature type="region of interest" description="Disordered" evidence="1">
    <location>
        <begin position="30"/>
        <end position="49"/>
    </location>
</feature>
<feature type="compositionally biased region" description="Acidic residues" evidence="1">
    <location>
        <begin position="356"/>
        <end position="373"/>
    </location>
</feature>
<protein>
    <submittedName>
        <fullName evidence="3">Uncharacterized protein</fullName>
    </submittedName>
</protein>
<feature type="compositionally biased region" description="Basic and acidic residues" evidence="1">
    <location>
        <begin position="164"/>
        <end position="184"/>
    </location>
</feature>
<feature type="compositionally biased region" description="Polar residues" evidence="1">
    <location>
        <begin position="380"/>
        <end position="391"/>
    </location>
</feature>